<dbReference type="InterPro" id="IPR036052">
    <property type="entry name" value="TrpB-like_PALP_sf"/>
</dbReference>
<organism evidence="7 8">
    <name type="scientific">OM182 bacterium MED-G28</name>
    <dbReference type="NCBI Taxonomy" id="1986256"/>
    <lineage>
        <taxon>Bacteria</taxon>
        <taxon>Pseudomonadati</taxon>
        <taxon>Pseudomonadota</taxon>
        <taxon>Gammaproteobacteria</taxon>
        <taxon>OMG group</taxon>
        <taxon>OM182 clade</taxon>
    </lineage>
</organism>
<protein>
    <submittedName>
        <fullName evidence="7">1-aminocyclopropane-1-carboxylate deaminase</fullName>
    </submittedName>
</protein>
<feature type="active site" description="Nucleophile" evidence="4">
    <location>
        <position position="83"/>
    </location>
</feature>
<evidence type="ECO:0000313" key="8">
    <source>
        <dbReference type="Proteomes" id="UP000219329"/>
    </source>
</evidence>
<comment type="similarity">
    <text evidence="2">Belongs to the ACC deaminase/D-cysteine desulfhydrase family.</text>
</comment>
<dbReference type="PANTHER" id="PTHR43780:SF2">
    <property type="entry name" value="1-AMINOCYCLOPROPANE-1-CARBOXYLATE DEAMINASE-RELATED"/>
    <property type="match status" value="1"/>
</dbReference>
<dbReference type="Proteomes" id="UP000219329">
    <property type="component" value="Unassembled WGS sequence"/>
</dbReference>
<reference evidence="7 8" key="1">
    <citation type="submission" date="2017-08" db="EMBL/GenBank/DDBJ databases">
        <title>Fine stratification of microbial communities through a metagenomic profile of the photic zone.</title>
        <authorList>
            <person name="Haro-Moreno J.M."/>
            <person name="Lopez-Perez M."/>
            <person name="De La Torre J."/>
            <person name="Picazo A."/>
            <person name="Camacho A."/>
            <person name="Rodriguez-Valera F."/>
        </authorList>
    </citation>
    <scope>NUCLEOTIDE SEQUENCE [LARGE SCALE GENOMIC DNA]</scope>
    <source>
        <strain evidence="7">MED-G28</strain>
    </source>
</reference>
<dbReference type="PIRSF" id="PIRSF006278">
    <property type="entry name" value="ACCD_DCysDesulf"/>
    <property type="match status" value="1"/>
</dbReference>
<feature type="domain" description="Tryptophan synthase beta chain-like PALP" evidence="6">
    <location>
        <begin position="34"/>
        <end position="314"/>
    </location>
</feature>
<sequence length="317" mass="35190">MNSSAVNLSELLTARLEQQFRAPPIESLSLDWCDEYGIEFKVLRLDLIHPLLGGNKWFKLKHNILAARELGKHTILSFGGAYSNHLRALAAAGNLFGIRTIGLVRGELVQPLNPVLEFAQNQGMDLVSIDRKTYSLKHTEQFASSLHKRFGDFHIVPEGGSNDLGIQGCSEILDLIPLQSVRKNTVIAMACGTGTTLSGLILAAMKRRKNSLNFLGISVLKAKGYLQEEVAAKLIDFVLEKKSRPIPWQVVDRFHGGGYGKVSKDLKHFVEEWNRQTRFSIEPVYTGKLFWGLKELIKAGEIPRGAEIIAIHTGGVH</sequence>
<dbReference type="AlphaFoldDB" id="A0A2A5WFU4"/>
<evidence type="ECO:0000256" key="2">
    <source>
        <dbReference type="ARBA" id="ARBA00008639"/>
    </source>
</evidence>
<evidence type="ECO:0000259" key="6">
    <source>
        <dbReference type="Pfam" id="PF00291"/>
    </source>
</evidence>
<dbReference type="EMBL" id="NTJZ01000001">
    <property type="protein sequence ID" value="PDH35349.1"/>
    <property type="molecule type" value="Genomic_DNA"/>
</dbReference>
<dbReference type="SUPFAM" id="SSF53686">
    <property type="entry name" value="Tryptophan synthase beta subunit-like PLP-dependent enzymes"/>
    <property type="match status" value="1"/>
</dbReference>
<evidence type="ECO:0000256" key="5">
    <source>
        <dbReference type="PIRSR" id="PIRSR006278-2"/>
    </source>
</evidence>
<comment type="caution">
    <text evidence="7">The sequence shown here is derived from an EMBL/GenBank/DDBJ whole genome shotgun (WGS) entry which is preliminary data.</text>
</comment>
<feature type="modified residue" description="N6-(pyridoxal phosphate)lysine" evidence="5">
    <location>
        <position position="56"/>
    </location>
</feature>
<proteinExistence type="inferred from homology"/>
<accession>A0A2A5WFU4</accession>
<gene>
    <name evidence="7" type="ORF">CNF02_01150</name>
</gene>
<dbReference type="PANTHER" id="PTHR43780">
    <property type="entry name" value="1-AMINOCYCLOPROPANE-1-CARBOXYLATE DEAMINASE-RELATED"/>
    <property type="match status" value="1"/>
</dbReference>
<evidence type="ECO:0000256" key="3">
    <source>
        <dbReference type="ARBA" id="ARBA00022898"/>
    </source>
</evidence>
<dbReference type="InterPro" id="IPR027278">
    <property type="entry name" value="ACCD_DCysDesulf"/>
</dbReference>
<evidence type="ECO:0000256" key="4">
    <source>
        <dbReference type="PIRSR" id="PIRSR006278-1"/>
    </source>
</evidence>
<dbReference type="Pfam" id="PF00291">
    <property type="entry name" value="PALP"/>
    <property type="match status" value="1"/>
</dbReference>
<dbReference type="GO" id="GO:0019148">
    <property type="term" value="F:D-cysteine desulfhydrase activity"/>
    <property type="evidence" value="ECO:0007669"/>
    <property type="project" value="TreeGrafter"/>
</dbReference>
<dbReference type="InterPro" id="IPR001926">
    <property type="entry name" value="TrpB-like_PALP"/>
</dbReference>
<evidence type="ECO:0000256" key="1">
    <source>
        <dbReference type="ARBA" id="ARBA00001933"/>
    </source>
</evidence>
<name>A0A2A5WFU4_9GAMM</name>
<dbReference type="Gene3D" id="3.40.50.1100">
    <property type="match status" value="2"/>
</dbReference>
<comment type="cofactor">
    <cofactor evidence="1">
        <name>pyridoxal 5'-phosphate</name>
        <dbReference type="ChEBI" id="CHEBI:597326"/>
    </cofactor>
</comment>
<keyword evidence="3 5" id="KW-0663">Pyridoxal phosphate</keyword>
<evidence type="ECO:0000313" key="7">
    <source>
        <dbReference type="EMBL" id="PDH35349.1"/>
    </source>
</evidence>